<feature type="repeat" description="ANK" evidence="3">
    <location>
        <begin position="195"/>
        <end position="227"/>
    </location>
</feature>
<keyword evidence="6" id="KW-1185">Reference proteome</keyword>
<proteinExistence type="predicted"/>
<dbReference type="PROSITE" id="PS50088">
    <property type="entry name" value="ANK_REPEAT"/>
    <property type="match status" value="2"/>
</dbReference>
<name>A0A8G1W1R2_9EURO</name>
<dbReference type="Gene3D" id="1.25.40.20">
    <property type="entry name" value="Ankyrin repeat-containing domain"/>
    <property type="match status" value="2"/>
</dbReference>
<organism evidence="5 6">
    <name type="scientific">Aspergillus fijiensis CBS 313.89</name>
    <dbReference type="NCBI Taxonomy" id="1448319"/>
    <lineage>
        <taxon>Eukaryota</taxon>
        <taxon>Fungi</taxon>
        <taxon>Dikarya</taxon>
        <taxon>Ascomycota</taxon>
        <taxon>Pezizomycotina</taxon>
        <taxon>Eurotiomycetes</taxon>
        <taxon>Eurotiomycetidae</taxon>
        <taxon>Eurotiales</taxon>
        <taxon>Aspergillaceae</taxon>
        <taxon>Aspergillus</taxon>
    </lineage>
</organism>
<dbReference type="EMBL" id="KZ824626">
    <property type="protein sequence ID" value="RAK81225.1"/>
    <property type="molecule type" value="Genomic_DNA"/>
</dbReference>
<feature type="compositionally biased region" description="Basic and acidic residues" evidence="4">
    <location>
        <begin position="324"/>
        <end position="340"/>
    </location>
</feature>
<keyword evidence="1" id="KW-0677">Repeat</keyword>
<feature type="repeat" description="ANK" evidence="3">
    <location>
        <begin position="293"/>
        <end position="325"/>
    </location>
</feature>
<reference evidence="5 6" key="1">
    <citation type="submission" date="2018-02" db="EMBL/GenBank/DDBJ databases">
        <title>The genomes of Aspergillus section Nigri reveals drivers in fungal speciation.</title>
        <authorList>
            <consortium name="DOE Joint Genome Institute"/>
            <person name="Vesth T.C."/>
            <person name="Nybo J."/>
            <person name="Theobald S."/>
            <person name="Brandl J."/>
            <person name="Frisvad J.C."/>
            <person name="Nielsen K.F."/>
            <person name="Lyhne E.K."/>
            <person name="Kogle M.E."/>
            <person name="Kuo A."/>
            <person name="Riley R."/>
            <person name="Clum A."/>
            <person name="Nolan M."/>
            <person name="Lipzen A."/>
            <person name="Salamov A."/>
            <person name="Henrissat B."/>
            <person name="Wiebenga A."/>
            <person name="De vries R.P."/>
            <person name="Grigoriev I.V."/>
            <person name="Mortensen U.H."/>
            <person name="Andersen M.R."/>
            <person name="Baker S.E."/>
        </authorList>
    </citation>
    <scope>NUCLEOTIDE SEQUENCE [LARGE SCALE GENOMIC DNA]</scope>
    <source>
        <strain evidence="5 6">CBS 313.89</strain>
    </source>
</reference>
<dbReference type="PROSITE" id="PS50297">
    <property type="entry name" value="ANK_REP_REGION"/>
    <property type="match status" value="1"/>
</dbReference>
<dbReference type="VEuPathDB" id="FungiDB:BO72DRAFT_444758"/>
<dbReference type="PANTHER" id="PTHR24198">
    <property type="entry name" value="ANKYRIN REPEAT AND PROTEIN KINASE DOMAIN-CONTAINING PROTEIN"/>
    <property type="match status" value="1"/>
</dbReference>
<dbReference type="SUPFAM" id="SSF48403">
    <property type="entry name" value="Ankyrin repeat"/>
    <property type="match status" value="1"/>
</dbReference>
<dbReference type="InterPro" id="IPR002110">
    <property type="entry name" value="Ankyrin_rpt"/>
</dbReference>
<dbReference type="InterPro" id="IPR036770">
    <property type="entry name" value="Ankyrin_rpt-contain_sf"/>
</dbReference>
<sequence>MDRIRARAASPATPQGYSASTPNGSISNQPHVPDAVTTAESDLNAVQNNDSDRKILAEIMRDSISEDSEIRANLCKHYDRAFLGGIADTMVDGKSIYENIVKDIANEISRGTGNEAYNTYIGDGVLSATVSILKAAYNDDLASLRTALDWGKQTAPNAFDEIVFIARFVAARFGRMNIAKILFTIRDHCVQRDNEENTCLHLAALFNHPEMVKFLITRQSDIESRNKDGHTPWTQIGSSEEHERVSQLLIEAGTDVNCKVDGTHLLHDFAGRGEANKVLLLLQRGVNPCLRVQGSTALQFAVQNGDLETIRILEEATKNCNNVSHEKKDQAAKSRSRPDITDYFPPGTSTIPILRDHHHPRRSE</sequence>
<gene>
    <name evidence="5" type="ORF">BO72DRAFT_444758</name>
</gene>
<dbReference type="Pfam" id="PF12796">
    <property type="entry name" value="Ank_2"/>
    <property type="match status" value="1"/>
</dbReference>
<protein>
    <submittedName>
        <fullName evidence="5">Ankyrin</fullName>
    </submittedName>
</protein>
<dbReference type="AlphaFoldDB" id="A0A8G1W1R2"/>
<keyword evidence="2 3" id="KW-0040">ANK repeat</keyword>
<dbReference type="SMART" id="SM00248">
    <property type="entry name" value="ANK"/>
    <property type="match status" value="4"/>
</dbReference>
<dbReference type="Proteomes" id="UP000249789">
    <property type="component" value="Unassembled WGS sequence"/>
</dbReference>
<dbReference type="OrthoDB" id="4499077at2759"/>
<evidence type="ECO:0000313" key="5">
    <source>
        <dbReference type="EMBL" id="RAK81225.1"/>
    </source>
</evidence>
<dbReference type="GeneID" id="63861222"/>
<dbReference type="PANTHER" id="PTHR24198:SF165">
    <property type="entry name" value="ANKYRIN REPEAT-CONTAINING PROTEIN-RELATED"/>
    <property type="match status" value="1"/>
</dbReference>
<dbReference type="RefSeq" id="XP_040805235.1">
    <property type="nucleotide sequence ID" value="XM_040943889.1"/>
</dbReference>
<feature type="compositionally biased region" description="Polar residues" evidence="4">
    <location>
        <begin position="12"/>
        <end position="30"/>
    </location>
</feature>
<evidence type="ECO:0000313" key="6">
    <source>
        <dbReference type="Proteomes" id="UP000249789"/>
    </source>
</evidence>
<accession>A0A8G1W1R2</accession>
<feature type="region of interest" description="Disordered" evidence="4">
    <location>
        <begin position="323"/>
        <end position="364"/>
    </location>
</feature>
<evidence type="ECO:0000256" key="2">
    <source>
        <dbReference type="ARBA" id="ARBA00023043"/>
    </source>
</evidence>
<evidence type="ECO:0000256" key="1">
    <source>
        <dbReference type="ARBA" id="ARBA00022737"/>
    </source>
</evidence>
<evidence type="ECO:0000256" key="4">
    <source>
        <dbReference type="SAM" id="MobiDB-lite"/>
    </source>
</evidence>
<evidence type="ECO:0000256" key="3">
    <source>
        <dbReference type="PROSITE-ProRule" id="PRU00023"/>
    </source>
</evidence>
<feature type="region of interest" description="Disordered" evidence="4">
    <location>
        <begin position="1"/>
        <end position="33"/>
    </location>
</feature>